<dbReference type="EMBL" id="MN740968">
    <property type="protein sequence ID" value="QHU20437.1"/>
    <property type="molecule type" value="Genomic_DNA"/>
</dbReference>
<accession>A0A6C0KUR3</accession>
<evidence type="ECO:0000313" key="1">
    <source>
        <dbReference type="EMBL" id="QHU20437.1"/>
    </source>
</evidence>
<organism evidence="1">
    <name type="scientific">viral metagenome</name>
    <dbReference type="NCBI Taxonomy" id="1070528"/>
    <lineage>
        <taxon>unclassified sequences</taxon>
        <taxon>metagenomes</taxon>
        <taxon>organismal metagenomes</taxon>
    </lineage>
</organism>
<dbReference type="AlphaFoldDB" id="A0A6C0KUR3"/>
<protein>
    <submittedName>
        <fullName evidence="1">Uncharacterized protein</fullName>
    </submittedName>
</protein>
<sequence>MANYIVESEFIIRAVDKPFHQRNTLGVFQSSDMAYQFIEKYLADTKELHTYFARQMMCSRDEYEDYIRSERIVAFNIVLGQFEDMIYVRKESA</sequence>
<proteinExistence type="predicted"/>
<reference evidence="1" key="1">
    <citation type="journal article" date="2020" name="Nature">
        <title>Giant virus diversity and host interactions through global metagenomics.</title>
        <authorList>
            <person name="Schulz F."/>
            <person name="Roux S."/>
            <person name="Paez-Espino D."/>
            <person name="Jungbluth S."/>
            <person name="Walsh D.A."/>
            <person name="Denef V.J."/>
            <person name="McMahon K.D."/>
            <person name="Konstantinidis K.T."/>
            <person name="Eloe-Fadrosh E.A."/>
            <person name="Kyrpides N.C."/>
            <person name="Woyke T."/>
        </authorList>
    </citation>
    <scope>NUCLEOTIDE SEQUENCE</scope>
    <source>
        <strain evidence="1">GVMAG-S-3300013093-109</strain>
    </source>
</reference>
<name>A0A6C0KUR3_9ZZZZ</name>